<evidence type="ECO:0000313" key="2">
    <source>
        <dbReference type="EMBL" id="MBM7799057.1"/>
    </source>
</evidence>
<dbReference type="InterPro" id="IPR036873">
    <property type="entry name" value="Rhodanese-like_dom_sf"/>
</dbReference>
<sequence>MFGNTAVPRVTAHDLAAKKAGGWMLLDVRTEAEWAQGRIEGSTHIPLDQLVARLGEIDDQVVCICAVGGRSARATAFLLAQGKEAVNLDGGVQAWAAEGLPLSS</sequence>
<comment type="caution">
    <text evidence="2">The sequence shown here is derived from an EMBL/GenBank/DDBJ whole genome shotgun (WGS) entry which is preliminary data.</text>
</comment>
<organism evidence="2 3">
    <name type="scientific">Microlunatus panaciterrae</name>
    <dbReference type="NCBI Taxonomy" id="400768"/>
    <lineage>
        <taxon>Bacteria</taxon>
        <taxon>Bacillati</taxon>
        <taxon>Actinomycetota</taxon>
        <taxon>Actinomycetes</taxon>
        <taxon>Propionibacteriales</taxon>
        <taxon>Propionibacteriaceae</taxon>
        <taxon>Microlunatus</taxon>
    </lineage>
</organism>
<dbReference type="Pfam" id="PF00581">
    <property type="entry name" value="Rhodanese"/>
    <property type="match status" value="1"/>
</dbReference>
<dbReference type="CDD" id="cd00158">
    <property type="entry name" value="RHOD"/>
    <property type="match status" value="1"/>
</dbReference>
<evidence type="ECO:0000313" key="3">
    <source>
        <dbReference type="Proteomes" id="UP000704762"/>
    </source>
</evidence>
<dbReference type="RefSeq" id="WP_204917565.1">
    <property type="nucleotide sequence ID" value="NZ_BAAAQP010000002.1"/>
</dbReference>
<dbReference type="SUPFAM" id="SSF52821">
    <property type="entry name" value="Rhodanese/Cell cycle control phosphatase"/>
    <property type="match status" value="1"/>
</dbReference>
<evidence type="ECO:0000259" key="1">
    <source>
        <dbReference type="PROSITE" id="PS50206"/>
    </source>
</evidence>
<dbReference type="PROSITE" id="PS50206">
    <property type="entry name" value="RHODANESE_3"/>
    <property type="match status" value="1"/>
</dbReference>
<protein>
    <submittedName>
        <fullName evidence="2">Rhodanese-related sulfurtransferase</fullName>
    </submittedName>
</protein>
<dbReference type="InterPro" id="IPR050229">
    <property type="entry name" value="GlpE_sulfurtransferase"/>
</dbReference>
<dbReference type="PANTHER" id="PTHR43031">
    <property type="entry name" value="FAD-DEPENDENT OXIDOREDUCTASE"/>
    <property type="match status" value="1"/>
</dbReference>
<name>A0ABS2RKP3_9ACTN</name>
<gene>
    <name evidence="2" type="ORF">JOE57_001978</name>
</gene>
<dbReference type="EMBL" id="JAFBCF010000001">
    <property type="protein sequence ID" value="MBM7799057.1"/>
    <property type="molecule type" value="Genomic_DNA"/>
</dbReference>
<dbReference type="Proteomes" id="UP000704762">
    <property type="component" value="Unassembled WGS sequence"/>
</dbReference>
<feature type="domain" description="Rhodanese" evidence="1">
    <location>
        <begin position="19"/>
        <end position="104"/>
    </location>
</feature>
<dbReference type="SMART" id="SM00450">
    <property type="entry name" value="RHOD"/>
    <property type="match status" value="1"/>
</dbReference>
<proteinExistence type="predicted"/>
<accession>A0ABS2RKP3</accession>
<dbReference type="Gene3D" id="3.40.250.10">
    <property type="entry name" value="Rhodanese-like domain"/>
    <property type="match status" value="1"/>
</dbReference>
<dbReference type="PANTHER" id="PTHR43031:SF1">
    <property type="entry name" value="PYRIDINE NUCLEOTIDE-DISULPHIDE OXIDOREDUCTASE"/>
    <property type="match status" value="1"/>
</dbReference>
<reference evidence="2 3" key="1">
    <citation type="submission" date="2021-01" db="EMBL/GenBank/DDBJ databases">
        <title>Sequencing the genomes of 1000 actinobacteria strains.</title>
        <authorList>
            <person name="Klenk H.-P."/>
        </authorList>
    </citation>
    <scope>NUCLEOTIDE SEQUENCE [LARGE SCALE GENOMIC DNA]</scope>
    <source>
        <strain evidence="2 3">DSM 18662</strain>
    </source>
</reference>
<dbReference type="InterPro" id="IPR001763">
    <property type="entry name" value="Rhodanese-like_dom"/>
</dbReference>
<keyword evidence="3" id="KW-1185">Reference proteome</keyword>